<evidence type="ECO:0000256" key="6">
    <source>
        <dbReference type="ARBA" id="ARBA00022786"/>
    </source>
</evidence>
<feature type="compositionally biased region" description="Polar residues" evidence="9">
    <location>
        <begin position="222"/>
        <end position="237"/>
    </location>
</feature>
<reference evidence="11" key="1">
    <citation type="submission" date="2021-01" db="UniProtKB">
        <authorList>
            <consortium name="EnsemblPlants"/>
        </authorList>
    </citation>
    <scope>IDENTIFICATION</scope>
</reference>
<dbReference type="PANTHER" id="PTHR22937:SF136">
    <property type="entry name" value="RING-TYPE E3 UBIQUITIN TRANSFERASE"/>
    <property type="match status" value="1"/>
</dbReference>
<dbReference type="SMART" id="SM00184">
    <property type="entry name" value="RING"/>
    <property type="match status" value="1"/>
</dbReference>
<evidence type="ECO:0000313" key="12">
    <source>
        <dbReference type="Proteomes" id="UP000594263"/>
    </source>
</evidence>
<dbReference type="AlphaFoldDB" id="A0A7N0ZTP5"/>
<dbReference type="PANTHER" id="PTHR22937">
    <property type="entry name" value="E3 UBIQUITIN-PROTEIN LIGASE RNF165"/>
    <property type="match status" value="1"/>
</dbReference>
<protein>
    <recommendedName>
        <fullName evidence="2">RING-type E3 ubiquitin transferase</fullName>
        <ecNumber evidence="2">2.3.2.27</ecNumber>
    </recommendedName>
</protein>
<feature type="region of interest" description="Disordered" evidence="9">
    <location>
        <begin position="31"/>
        <end position="57"/>
    </location>
</feature>
<dbReference type="InterPro" id="IPR045191">
    <property type="entry name" value="MBR1/2-like"/>
</dbReference>
<dbReference type="SUPFAM" id="SSF57850">
    <property type="entry name" value="RING/U-box"/>
    <property type="match status" value="1"/>
</dbReference>
<organism evidence="11 12">
    <name type="scientific">Kalanchoe fedtschenkoi</name>
    <name type="common">Lavender scallops</name>
    <name type="synonym">South American air plant</name>
    <dbReference type="NCBI Taxonomy" id="63787"/>
    <lineage>
        <taxon>Eukaryota</taxon>
        <taxon>Viridiplantae</taxon>
        <taxon>Streptophyta</taxon>
        <taxon>Embryophyta</taxon>
        <taxon>Tracheophyta</taxon>
        <taxon>Spermatophyta</taxon>
        <taxon>Magnoliopsida</taxon>
        <taxon>eudicotyledons</taxon>
        <taxon>Gunneridae</taxon>
        <taxon>Pentapetalae</taxon>
        <taxon>Saxifragales</taxon>
        <taxon>Crassulaceae</taxon>
        <taxon>Kalanchoe</taxon>
    </lineage>
</organism>
<proteinExistence type="predicted"/>
<evidence type="ECO:0000256" key="3">
    <source>
        <dbReference type="ARBA" id="ARBA00022679"/>
    </source>
</evidence>
<feature type="domain" description="RING-type" evidence="10">
    <location>
        <begin position="307"/>
        <end position="348"/>
    </location>
</feature>
<dbReference type="GO" id="GO:0061630">
    <property type="term" value="F:ubiquitin protein ligase activity"/>
    <property type="evidence" value="ECO:0007669"/>
    <property type="project" value="UniProtKB-EC"/>
</dbReference>
<keyword evidence="12" id="KW-1185">Reference proteome</keyword>
<evidence type="ECO:0000256" key="1">
    <source>
        <dbReference type="ARBA" id="ARBA00000900"/>
    </source>
</evidence>
<dbReference type="Gene3D" id="3.30.40.10">
    <property type="entry name" value="Zinc/RING finger domain, C3HC4 (zinc finger)"/>
    <property type="match status" value="1"/>
</dbReference>
<dbReference type="InterPro" id="IPR001841">
    <property type="entry name" value="Znf_RING"/>
</dbReference>
<name>A0A7N0ZTP5_KALFE</name>
<evidence type="ECO:0000259" key="10">
    <source>
        <dbReference type="PROSITE" id="PS50089"/>
    </source>
</evidence>
<comment type="catalytic activity">
    <reaction evidence="1">
        <text>S-ubiquitinyl-[E2 ubiquitin-conjugating enzyme]-L-cysteine + [acceptor protein]-L-lysine = [E2 ubiquitin-conjugating enzyme]-L-cysteine + N(6)-ubiquitinyl-[acceptor protein]-L-lysine.</text>
        <dbReference type="EC" id="2.3.2.27"/>
    </reaction>
</comment>
<evidence type="ECO:0000256" key="7">
    <source>
        <dbReference type="ARBA" id="ARBA00022833"/>
    </source>
</evidence>
<dbReference type="GO" id="GO:0008270">
    <property type="term" value="F:zinc ion binding"/>
    <property type="evidence" value="ECO:0007669"/>
    <property type="project" value="UniProtKB-KW"/>
</dbReference>
<keyword evidence="3" id="KW-0808">Transferase</keyword>
<dbReference type="Pfam" id="PF13639">
    <property type="entry name" value="zf-RING_2"/>
    <property type="match status" value="1"/>
</dbReference>
<dbReference type="Proteomes" id="UP000594263">
    <property type="component" value="Unplaced"/>
</dbReference>
<accession>A0A7N0ZTP5</accession>
<evidence type="ECO:0000313" key="11">
    <source>
        <dbReference type="EnsemblPlants" id="Kaladp0032s0299.1.v1.1"/>
    </source>
</evidence>
<sequence>MTDFYASIFASCVMKGSSKRKVIGCADDKKHGCSGRGANSGSSSKGAKGGKAGTSSRIKSEVGIAENIPQQPPELVPACTDSGRKYIRVRKRLARPDNALGLPAPKFSVTACHECRQTERAHKWCLRSLNCGSPMEAIVSGSSSAASADVKVPKPVSGISGKGRGYSSAAKNDASVAPKSSRKSVVSKSTKSAKSANLNKLLSPRTVTAPSPSLASGVAAGPQSQNKQFSGSAANAPQQPQVYYDPFINLRLDIDNMSYEDLLALQEQIGYISTGLSEEELGKCRKIHVYGVKHRKTTKQKDADAKCSVCQEEFRSGDKMGSLKCKHSYHVTCIDEWLRQKNWCPTCKAGAVAPA</sequence>
<evidence type="ECO:0000256" key="2">
    <source>
        <dbReference type="ARBA" id="ARBA00012483"/>
    </source>
</evidence>
<dbReference type="EnsemblPlants" id="Kaladp0032s0299.1.v1.1">
    <property type="protein sequence ID" value="Kaladp0032s0299.1.v1.1"/>
    <property type="gene ID" value="Kaladp0032s0299.v1.1"/>
</dbReference>
<evidence type="ECO:0000256" key="8">
    <source>
        <dbReference type="PROSITE-ProRule" id="PRU00175"/>
    </source>
</evidence>
<feature type="compositionally biased region" description="Low complexity" evidence="9">
    <location>
        <begin position="174"/>
        <end position="196"/>
    </location>
</feature>
<dbReference type="PROSITE" id="PS50089">
    <property type="entry name" value="ZF_RING_2"/>
    <property type="match status" value="1"/>
</dbReference>
<evidence type="ECO:0000256" key="4">
    <source>
        <dbReference type="ARBA" id="ARBA00022723"/>
    </source>
</evidence>
<feature type="compositionally biased region" description="Polar residues" evidence="9">
    <location>
        <begin position="197"/>
        <end position="214"/>
    </location>
</feature>
<dbReference type="EC" id="2.3.2.27" evidence="2"/>
<dbReference type="Gramene" id="Kaladp0032s0299.1.v1.1">
    <property type="protein sequence ID" value="Kaladp0032s0299.1.v1.1"/>
    <property type="gene ID" value="Kaladp0032s0299.v1.1"/>
</dbReference>
<keyword evidence="4" id="KW-0479">Metal-binding</keyword>
<keyword evidence="6" id="KW-0833">Ubl conjugation pathway</keyword>
<keyword evidence="7" id="KW-0862">Zinc</keyword>
<feature type="compositionally biased region" description="Low complexity" evidence="9">
    <location>
        <begin position="36"/>
        <end position="46"/>
    </location>
</feature>
<keyword evidence="5 8" id="KW-0863">Zinc-finger</keyword>
<dbReference type="InterPro" id="IPR013083">
    <property type="entry name" value="Znf_RING/FYVE/PHD"/>
</dbReference>
<evidence type="ECO:0000256" key="5">
    <source>
        <dbReference type="ARBA" id="ARBA00022771"/>
    </source>
</evidence>
<evidence type="ECO:0000256" key="9">
    <source>
        <dbReference type="SAM" id="MobiDB-lite"/>
    </source>
</evidence>
<feature type="region of interest" description="Disordered" evidence="9">
    <location>
        <begin position="143"/>
        <end position="237"/>
    </location>
</feature>